<dbReference type="InterPro" id="IPR015500">
    <property type="entry name" value="Peptidase_S8_subtilisin-rel"/>
</dbReference>
<evidence type="ECO:0000256" key="1">
    <source>
        <dbReference type="ARBA" id="ARBA00011073"/>
    </source>
</evidence>
<keyword evidence="4 5" id="KW-0720">Serine protease</keyword>
<dbReference type="PANTHER" id="PTHR43399:SF4">
    <property type="entry name" value="CELL WALL-ASSOCIATED PROTEASE"/>
    <property type="match status" value="1"/>
</dbReference>
<sequence length="650" mass="70963">MSKVFYIKVNIMSDFLEVYRSLQFDGCIYARLHSTLPVSGVIYSLFRDDVLVVQQSVQSADISVKFSDQVAGIFELKAEIMDSGDRPRTFTRKLNIPAQSRRLKQGTTLPETSKIKDISSACDNISNYFLEIQFLEGGPAQFYNEDDRRLPLFSAFKKQHLAEVAIANRNAITAVFPDSDSPRLVNLYQLIASGHFGELKLIAHELETLDYVEACSLNPDTRDLPPPEQAEEIAAPRLTQDVARVGAGSSVGTPDFTPRQTYLNSAPGLNVREAWLSGETGRFATVRLLDFGVYRNHEDLQGNINVVTSRDESQDCNHGTASAGCIVAKNNAFGVTGIAHGCQLHFYDTGNLDLIVRDAQPGDIVGLNIQVNVDGRLLPWSYYKNIWDRINVLSHRGVTVVMSAGNGGNDLSPDAGLMPDYGDNGVLLSGAVSSTTGRRLAFSNYNNANSSICAWGHNVTTTGYDGLQTLPGNNHNYTATFNGTSSATPLLTGALALIQSYAKRKYGVYLDCLEMRQLIARTGRSQGVSDGVGYQPDIMRAFAWLDEMLGADEVQEGEHILPVAQMRITAVAGSELAFTALLPSGVDQNGIHYRWLTTSRETLSTPTEQRTLVRFPEVTRETLGQISVNISGAFHGGDAIGLKIVPTSDA</sequence>
<feature type="active site" description="Charge relay system" evidence="5">
    <location>
        <position position="485"/>
    </location>
</feature>
<comment type="similarity">
    <text evidence="1 5">Belongs to the peptidase S8 family.</text>
</comment>
<evidence type="ECO:0000256" key="3">
    <source>
        <dbReference type="ARBA" id="ARBA00022801"/>
    </source>
</evidence>
<dbReference type="InterPro" id="IPR051048">
    <property type="entry name" value="Peptidase_S8/S53_subtilisin"/>
</dbReference>
<dbReference type="PANTHER" id="PTHR43399">
    <property type="entry name" value="SUBTILISIN-RELATED"/>
    <property type="match status" value="1"/>
</dbReference>
<dbReference type="GO" id="GO:0006508">
    <property type="term" value="P:proteolysis"/>
    <property type="evidence" value="ECO:0007669"/>
    <property type="project" value="UniProtKB-KW"/>
</dbReference>
<dbReference type="PROSITE" id="PS51892">
    <property type="entry name" value="SUBTILASE"/>
    <property type="match status" value="1"/>
</dbReference>
<protein>
    <recommendedName>
        <fullName evidence="6">Peptidase S8/S53 domain-containing protein</fullName>
    </recommendedName>
</protein>
<evidence type="ECO:0000313" key="8">
    <source>
        <dbReference type="Proteomes" id="UP000264980"/>
    </source>
</evidence>
<keyword evidence="3 5" id="KW-0378">Hydrolase</keyword>
<evidence type="ECO:0000256" key="5">
    <source>
        <dbReference type="PROSITE-ProRule" id="PRU01240"/>
    </source>
</evidence>
<dbReference type="Pfam" id="PF00082">
    <property type="entry name" value="Peptidase_S8"/>
    <property type="match status" value="1"/>
</dbReference>
<gene>
    <name evidence="7" type="ORF">AV903_20885</name>
</gene>
<dbReference type="SUPFAM" id="SSF52743">
    <property type="entry name" value="Subtilisin-like"/>
    <property type="match status" value="1"/>
</dbReference>
<dbReference type="InterPro" id="IPR000209">
    <property type="entry name" value="Peptidase_S8/S53_dom"/>
</dbReference>
<dbReference type="Proteomes" id="UP000264980">
    <property type="component" value="Chromosome"/>
</dbReference>
<dbReference type="GO" id="GO:0004252">
    <property type="term" value="F:serine-type endopeptidase activity"/>
    <property type="evidence" value="ECO:0007669"/>
    <property type="project" value="UniProtKB-UniRule"/>
</dbReference>
<reference evidence="7 8" key="1">
    <citation type="submission" date="2016-01" db="EMBL/GenBank/DDBJ databases">
        <authorList>
            <person name="Oliw E.H."/>
        </authorList>
    </citation>
    <scope>NUCLEOTIDE SEQUENCE [LARGE SCALE GENOMIC DNA]</scope>
    <source>
        <strain evidence="7 8">MDcuke</strain>
    </source>
</reference>
<evidence type="ECO:0000313" key="7">
    <source>
        <dbReference type="EMBL" id="AXF77921.1"/>
    </source>
</evidence>
<dbReference type="EMBL" id="CP013970">
    <property type="protein sequence ID" value="AXF77921.1"/>
    <property type="molecule type" value="Genomic_DNA"/>
</dbReference>
<organism evidence="7 8">
    <name type="scientific">Erwinia tracheiphila</name>
    <dbReference type="NCBI Taxonomy" id="65700"/>
    <lineage>
        <taxon>Bacteria</taxon>
        <taxon>Pseudomonadati</taxon>
        <taxon>Pseudomonadota</taxon>
        <taxon>Gammaproteobacteria</taxon>
        <taxon>Enterobacterales</taxon>
        <taxon>Erwiniaceae</taxon>
        <taxon>Erwinia</taxon>
    </lineage>
</organism>
<evidence type="ECO:0000256" key="2">
    <source>
        <dbReference type="ARBA" id="ARBA00022670"/>
    </source>
</evidence>
<evidence type="ECO:0000256" key="4">
    <source>
        <dbReference type="ARBA" id="ARBA00022825"/>
    </source>
</evidence>
<feature type="active site" description="Charge relay system" evidence="5">
    <location>
        <position position="318"/>
    </location>
</feature>
<feature type="domain" description="Peptidase S8/S53" evidence="6">
    <location>
        <begin position="285"/>
        <end position="534"/>
    </location>
</feature>
<dbReference type="InterPro" id="IPR036852">
    <property type="entry name" value="Peptidase_S8/S53_dom_sf"/>
</dbReference>
<evidence type="ECO:0000259" key="6">
    <source>
        <dbReference type="Pfam" id="PF00082"/>
    </source>
</evidence>
<proteinExistence type="inferred from homology"/>
<name>A0A345CWV4_9GAMM</name>
<dbReference type="Gene3D" id="3.40.50.200">
    <property type="entry name" value="Peptidase S8/S53 domain"/>
    <property type="match status" value="1"/>
</dbReference>
<keyword evidence="2 5" id="KW-0645">Protease</keyword>
<accession>A0A345CWV4</accession>
<dbReference type="AlphaFoldDB" id="A0A345CWV4"/>
<feature type="active site" description="Charge relay system" evidence="5">
    <location>
        <position position="290"/>
    </location>
</feature>
<dbReference type="PRINTS" id="PR00723">
    <property type="entry name" value="SUBTILISIN"/>
</dbReference>